<dbReference type="InterPro" id="IPR046960">
    <property type="entry name" value="PPR_At4g14850-like_plant"/>
</dbReference>
<evidence type="ECO:0000256" key="2">
    <source>
        <dbReference type="ARBA" id="ARBA00061659"/>
    </source>
</evidence>
<evidence type="ECO:0000256" key="1">
    <source>
        <dbReference type="ARBA" id="ARBA00022737"/>
    </source>
</evidence>
<keyword evidence="1" id="KW-0677">Repeat</keyword>
<dbReference type="InterPro" id="IPR002885">
    <property type="entry name" value="PPR_rpt"/>
</dbReference>
<dbReference type="GeneID" id="115993823"/>
<dbReference type="InterPro" id="IPR011990">
    <property type="entry name" value="TPR-like_helical_dom_sf"/>
</dbReference>
<dbReference type="FunCoup" id="A0A7N2LW85">
    <property type="interactions" value="844"/>
</dbReference>
<dbReference type="PANTHER" id="PTHR47926:SF407">
    <property type="entry name" value="(WILD MALAYSIAN BANANA) HYPOTHETICAL PROTEIN"/>
    <property type="match status" value="1"/>
</dbReference>
<dbReference type="Pfam" id="PF01535">
    <property type="entry name" value="PPR"/>
    <property type="match status" value="6"/>
</dbReference>
<dbReference type="InParanoid" id="A0A7N2LW85"/>
<dbReference type="Pfam" id="PF13041">
    <property type="entry name" value="PPR_2"/>
    <property type="match status" value="2"/>
</dbReference>
<dbReference type="Proteomes" id="UP000594261">
    <property type="component" value="Chromosome 6"/>
</dbReference>
<dbReference type="Gramene" id="QL06p005446:mrna">
    <property type="protein sequence ID" value="QL06p005446:mrna:CDS:1"/>
    <property type="gene ID" value="QL06p005446"/>
</dbReference>
<dbReference type="PROSITE" id="PS51375">
    <property type="entry name" value="PPR"/>
    <property type="match status" value="4"/>
</dbReference>
<dbReference type="Pfam" id="PF20431">
    <property type="entry name" value="E_motif"/>
    <property type="match status" value="1"/>
</dbReference>
<dbReference type="Gene3D" id="1.25.40.10">
    <property type="entry name" value="Tetratricopeptide repeat domain"/>
    <property type="match status" value="4"/>
</dbReference>
<dbReference type="SUPFAM" id="SSF48452">
    <property type="entry name" value="TPR-like"/>
    <property type="match status" value="1"/>
</dbReference>
<feature type="repeat" description="PPR" evidence="3">
    <location>
        <begin position="390"/>
        <end position="420"/>
    </location>
</feature>
<protein>
    <recommendedName>
        <fullName evidence="6">Pentatricopeptide repeat-containing protein</fullName>
    </recommendedName>
</protein>
<evidence type="ECO:0000256" key="3">
    <source>
        <dbReference type="PROSITE-ProRule" id="PRU00708"/>
    </source>
</evidence>
<dbReference type="NCBIfam" id="TIGR00756">
    <property type="entry name" value="PPR"/>
    <property type="match status" value="7"/>
</dbReference>
<reference evidence="4 5" key="1">
    <citation type="journal article" date="2016" name="G3 (Bethesda)">
        <title>First Draft Assembly and Annotation of the Genome of a California Endemic Oak Quercus lobata Nee (Fagaceae).</title>
        <authorList>
            <person name="Sork V.L."/>
            <person name="Fitz-Gibbon S.T."/>
            <person name="Puiu D."/>
            <person name="Crepeau M."/>
            <person name="Gugger P.F."/>
            <person name="Sherman R."/>
            <person name="Stevens K."/>
            <person name="Langley C.H."/>
            <person name="Pellegrini M."/>
            <person name="Salzberg S.L."/>
        </authorList>
    </citation>
    <scope>NUCLEOTIDE SEQUENCE [LARGE SCALE GENOMIC DNA]</scope>
    <source>
        <strain evidence="4 5">cv. SW786</strain>
    </source>
</reference>
<evidence type="ECO:0000313" key="5">
    <source>
        <dbReference type="Proteomes" id="UP000594261"/>
    </source>
</evidence>
<dbReference type="FunFam" id="1.25.40.10:FF:000442">
    <property type="entry name" value="Pentatricopeptide repeat-containing protein At3g49710"/>
    <property type="match status" value="1"/>
</dbReference>
<sequence>MIISLRSKSFPFPFPIAILKWVSTISSKPPPQLSQQSDPHHHLRLFFNTTTKDTHYSSNYELSLVSALKSCSSLLAISQGQQIHCLALKSGLHSNTFILNSLINMYAKCGFISNAQLLFDSCPKLDPVSCNIMVAGYVRIRQLDNARQLFDIMPSKGFVSYTTMIMGLAQNDCWYEAVEVFKDMRFAGVIPNEVTLASVMSACAHLGGIWNCWMLHGLVIKLQLEGLVLISTNLLHMYCLCLRVLEVRRLFEEMPERNIVSWNVMLNGYSKAGLVDMARELFERIPSKDVVSWGTMINCYVQVEWLAEAFTVYRAMLCTGVGPNDIMIVDLFSACGQSMALDEGQQFHGITVKTGFDCYDFIQATIIHFYAACGRMTLARLQFEVGIKGHIASWNALIAGFVRNEMIDDARQIFNEMSERDVLSWSAMISGYTQSEQPNMALELFHGMIACGIQPNEITMVSVFSAIATLGTLKEGKWAHEYVCNNSIPLNDNLSAAIIDMYAKCGNINTALRVFYQIRENASTVSPWNAIICGLAMHGHANLSLEIFSDLQSRHIKLNSITFIGVLSACCHAGLVELGKRYLKIMKNVYNIEPNIKHYGCMIDLLGRAGQLEEAEDLIRGMPMKADIVIWGTLLAACRTHGNVDIGERAAESLARLEPSHGAGRVLLSNIYADAGRWEDAFSVRRAMQIQRMKKSAGCSGVV</sequence>
<dbReference type="RefSeq" id="XP_030973662.1">
    <property type="nucleotide sequence ID" value="XM_031117802.1"/>
</dbReference>
<dbReference type="EnsemblPlants" id="QL06p005446:mrna">
    <property type="protein sequence ID" value="QL06p005446:mrna:CDS:1"/>
    <property type="gene ID" value="QL06p005446"/>
</dbReference>
<dbReference type="AlphaFoldDB" id="A0A7N2LW85"/>
<comment type="similarity">
    <text evidence="2">Belongs to the PPR family. PCMP-E subfamily.</text>
</comment>
<reference evidence="4" key="2">
    <citation type="submission" date="2021-01" db="UniProtKB">
        <authorList>
            <consortium name="EnsemblPlants"/>
        </authorList>
    </citation>
    <scope>IDENTIFICATION</scope>
</reference>
<dbReference type="InterPro" id="IPR046848">
    <property type="entry name" value="E_motif"/>
</dbReference>
<dbReference type="PANTHER" id="PTHR47926">
    <property type="entry name" value="PENTATRICOPEPTIDE REPEAT-CONTAINING PROTEIN"/>
    <property type="match status" value="1"/>
</dbReference>
<feature type="repeat" description="PPR" evidence="3">
    <location>
        <begin position="421"/>
        <end position="455"/>
    </location>
</feature>
<accession>A0A7N2LW85</accession>
<dbReference type="KEGG" id="qlo:115993823"/>
<keyword evidence="5" id="KW-1185">Reference proteome</keyword>
<name>A0A7N2LW85_QUELO</name>
<proteinExistence type="inferred from homology"/>
<evidence type="ECO:0000313" key="4">
    <source>
        <dbReference type="EnsemblPlants" id="QL06p005446:mrna:CDS:1"/>
    </source>
</evidence>
<evidence type="ECO:0008006" key="6">
    <source>
        <dbReference type="Google" id="ProtNLM"/>
    </source>
</evidence>
<dbReference type="OMA" id="RWAHEYV"/>
<feature type="repeat" description="PPR" evidence="3">
    <location>
        <begin position="258"/>
        <end position="292"/>
    </location>
</feature>
<dbReference type="FunFam" id="1.25.40.10:FF:000348">
    <property type="entry name" value="Pentatricopeptide repeat-containing protein chloroplastic"/>
    <property type="match status" value="1"/>
</dbReference>
<dbReference type="OrthoDB" id="601293at2759"/>
<dbReference type="GO" id="GO:0003723">
    <property type="term" value="F:RNA binding"/>
    <property type="evidence" value="ECO:0007669"/>
    <property type="project" value="InterPro"/>
</dbReference>
<dbReference type="Pfam" id="PF13812">
    <property type="entry name" value="PPR_3"/>
    <property type="match status" value="1"/>
</dbReference>
<gene>
    <name evidence="4" type="primary">LOC115993823</name>
</gene>
<organism evidence="4 5">
    <name type="scientific">Quercus lobata</name>
    <name type="common">Valley oak</name>
    <dbReference type="NCBI Taxonomy" id="97700"/>
    <lineage>
        <taxon>Eukaryota</taxon>
        <taxon>Viridiplantae</taxon>
        <taxon>Streptophyta</taxon>
        <taxon>Embryophyta</taxon>
        <taxon>Tracheophyta</taxon>
        <taxon>Spermatophyta</taxon>
        <taxon>Magnoliopsida</taxon>
        <taxon>eudicotyledons</taxon>
        <taxon>Gunneridae</taxon>
        <taxon>Pentapetalae</taxon>
        <taxon>rosids</taxon>
        <taxon>fabids</taxon>
        <taxon>Fagales</taxon>
        <taxon>Fagaceae</taxon>
        <taxon>Quercus</taxon>
    </lineage>
</organism>
<dbReference type="GO" id="GO:0009451">
    <property type="term" value="P:RNA modification"/>
    <property type="evidence" value="ECO:0007669"/>
    <property type="project" value="InterPro"/>
</dbReference>
<dbReference type="FunFam" id="1.25.40.10:FF:000212">
    <property type="entry name" value="Pentatricopeptide repeat-containing protein At2g03380, mitochondrial"/>
    <property type="match status" value="1"/>
</dbReference>
<feature type="repeat" description="PPR" evidence="3">
    <location>
        <begin position="126"/>
        <end position="160"/>
    </location>
</feature>
<dbReference type="EMBL" id="LRBV02000006">
    <property type="status" value="NOT_ANNOTATED_CDS"/>
    <property type="molecule type" value="Genomic_DNA"/>
</dbReference>